<dbReference type="SUPFAM" id="SSF51735">
    <property type="entry name" value="NAD(P)-binding Rossmann-fold domains"/>
    <property type="match status" value="1"/>
</dbReference>
<dbReference type="FunFam" id="3.40.50.720:FF:000084">
    <property type="entry name" value="Short-chain dehydrogenase reductase"/>
    <property type="match status" value="1"/>
</dbReference>
<evidence type="ECO:0000256" key="2">
    <source>
        <dbReference type="ARBA" id="ARBA00023002"/>
    </source>
</evidence>
<comment type="similarity">
    <text evidence="1 3">Belongs to the short-chain dehydrogenases/reductases (SDR) family.</text>
</comment>
<organism evidence="4">
    <name type="scientific">Eubacterium limosum</name>
    <dbReference type="NCBI Taxonomy" id="1736"/>
    <lineage>
        <taxon>Bacteria</taxon>
        <taxon>Bacillati</taxon>
        <taxon>Bacillota</taxon>
        <taxon>Clostridia</taxon>
        <taxon>Eubacteriales</taxon>
        <taxon>Eubacteriaceae</taxon>
        <taxon>Eubacterium</taxon>
    </lineage>
</organism>
<dbReference type="CDD" id="cd05233">
    <property type="entry name" value="SDR_c"/>
    <property type="match status" value="1"/>
</dbReference>
<dbReference type="InterPro" id="IPR002347">
    <property type="entry name" value="SDR_fam"/>
</dbReference>
<dbReference type="PANTHER" id="PTHR42760">
    <property type="entry name" value="SHORT-CHAIN DEHYDROGENASES/REDUCTASES FAMILY MEMBER"/>
    <property type="match status" value="1"/>
</dbReference>
<protein>
    <submittedName>
        <fullName evidence="4">Gluconate 5-dehydrogenase</fullName>
        <ecNumber evidence="4">1.1.1.69</ecNumber>
    </submittedName>
</protein>
<accession>A0A6N3GRA7</accession>
<dbReference type="EMBL" id="CACRTR010000023">
    <property type="protein sequence ID" value="VYU67094.1"/>
    <property type="molecule type" value="Genomic_DNA"/>
</dbReference>
<reference evidence="4" key="1">
    <citation type="submission" date="2019-11" db="EMBL/GenBank/DDBJ databases">
        <authorList>
            <person name="Feng L."/>
        </authorList>
    </citation>
    <scope>NUCLEOTIDE SEQUENCE</scope>
    <source>
        <strain evidence="4">ElimosumLFYP34</strain>
    </source>
</reference>
<dbReference type="Pfam" id="PF00106">
    <property type="entry name" value="adh_short"/>
    <property type="match status" value="1"/>
</dbReference>
<dbReference type="PRINTS" id="PR00080">
    <property type="entry name" value="SDRFAMILY"/>
</dbReference>
<evidence type="ECO:0000256" key="3">
    <source>
        <dbReference type="RuleBase" id="RU000363"/>
    </source>
</evidence>
<dbReference type="Gene3D" id="3.40.50.720">
    <property type="entry name" value="NAD(P)-binding Rossmann-like Domain"/>
    <property type="match status" value="1"/>
</dbReference>
<proteinExistence type="inferred from homology"/>
<keyword evidence="2 4" id="KW-0560">Oxidoreductase</keyword>
<name>A0A6N3GRA7_EUBLI</name>
<dbReference type="GO" id="GO:0008874">
    <property type="term" value="F:gluconate 5-dehydrogenase activity"/>
    <property type="evidence" value="ECO:0007669"/>
    <property type="project" value="UniProtKB-EC"/>
</dbReference>
<dbReference type="PRINTS" id="PR00081">
    <property type="entry name" value="GDHRDH"/>
</dbReference>
<evidence type="ECO:0000256" key="1">
    <source>
        <dbReference type="ARBA" id="ARBA00006484"/>
    </source>
</evidence>
<evidence type="ECO:0000313" key="4">
    <source>
        <dbReference type="EMBL" id="VYU67094.1"/>
    </source>
</evidence>
<dbReference type="AlphaFoldDB" id="A0A6N3GRA7"/>
<dbReference type="EC" id="1.1.1.69" evidence="4"/>
<dbReference type="GO" id="GO:0008206">
    <property type="term" value="P:bile acid metabolic process"/>
    <property type="evidence" value="ECO:0007669"/>
    <property type="project" value="UniProtKB-ARBA"/>
</dbReference>
<gene>
    <name evidence="4" type="primary">gno_1</name>
    <name evidence="4" type="ORF">ELLFYP34_00671</name>
</gene>
<sequence length="283" mass="30989">MGIKSKIKNMIRFLILLTKEEKIVPILTPKDKDKMLEGKIALITGGSSGIGLEIAKAFLGSGAKVILVGTNEQKLIQAVERISNKENSVRHIVIDVTDISLLNRKVREAATLFEENEIDILVNSAGLVAHNDFMHMDEVEYDRIMDTNAKGTFFMSQVVSQLMIEKNTKGHILNVTSSSALRPAWTPYQMSKWAIRGFTMGLADTLLPYGIIVNAIAPGPTATPMLNKNAGDSIYNGTNYSGRYIMPSEIASLAVFMVSRAGDMIVGDTFYMTGGSGTITYHH</sequence>
<dbReference type="InterPro" id="IPR036291">
    <property type="entry name" value="NAD(P)-bd_dom_sf"/>
</dbReference>